<dbReference type="GO" id="GO:0045259">
    <property type="term" value="C:proton-transporting ATP synthase complex"/>
    <property type="evidence" value="ECO:0007669"/>
    <property type="project" value="UniProtKB-KW"/>
</dbReference>
<evidence type="ECO:0000313" key="13">
    <source>
        <dbReference type="EMBL" id="SFU64972.1"/>
    </source>
</evidence>
<evidence type="ECO:0000256" key="5">
    <source>
        <dbReference type="ARBA" id="ARBA00022692"/>
    </source>
</evidence>
<evidence type="ECO:0000256" key="11">
    <source>
        <dbReference type="RuleBase" id="RU000483"/>
    </source>
</evidence>
<dbReference type="PROSITE" id="PS00449">
    <property type="entry name" value="ATPASE_A"/>
    <property type="match status" value="1"/>
</dbReference>
<dbReference type="Gene3D" id="1.20.120.220">
    <property type="entry name" value="ATP synthase, F0 complex, subunit A"/>
    <property type="match status" value="1"/>
</dbReference>
<comment type="similarity">
    <text evidence="2 11">Belongs to the ATPase A chain family.</text>
</comment>
<organism evidence="13 14">
    <name type="scientific">Alicyclobacillus macrosporangiidus</name>
    <dbReference type="NCBI Taxonomy" id="392015"/>
    <lineage>
        <taxon>Bacteria</taxon>
        <taxon>Bacillati</taxon>
        <taxon>Bacillota</taxon>
        <taxon>Bacilli</taxon>
        <taxon>Bacillales</taxon>
        <taxon>Alicyclobacillaceae</taxon>
        <taxon>Alicyclobacillus</taxon>
    </lineage>
</organism>
<keyword evidence="14" id="KW-1185">Reference proteome</keyword>
<accession>A0A1I7HW65</accession>
<dbReference type="InterPro" id="IPR023011">
    <property type="entry name" value="ATP_synth_F0_asu_AS"/>
</dbReference>
<evidence type="ECO:0000256" key="6">
    <source>
        <dbReference type="ARBA" id="ARBA00022781"/>
    </source>
</evidence>
<dbReference type="PANTHER" id="PTHR42823">
    <property type="entry name" value="ATP SYNTHASE SUBUNIT A, CHLOROPLASTIC"/>
    <property type="match status" value="1"/>
</dbReference>
<keyword evidence="7 12" id="KW-1133">Transmembrane helix</keyword>
<dbReference type="STRING" id="392015.SAMN05421543_105136"/>
<dbReference type="GO" id="GO:0046933">
    <property type="term" value="F:proton-transporting ATP synthase activity, rotational mechanism"/>
    <property type="evidence" value="ECO:0007669"/>
    <property type="project" value="TreeGrafter"/>
</dbReference>
<evidence type="ECO:0000256" key="3">
    <source>
        <dbReference type="ARBA" id="ARBA00022448"/>
    </source>
</evidence>
<dbReference type="CDD" id="cd00310">
    <property type="entry name" value="ATP-synt_Fo_a_6"/>
    <property type="match status" value="1"/>
</dbReference>
<keyword evidence="3 11" id="KW-0813">Transport</keyword>
<dbReference type="GO" id="GO:0005886">
    <property type="term" value="C:plasma membrane"/>
    <property type="evidence" value="ECO:0007669"/>
    <property type="project" value="UniProtKB-SubCell"/>
</dbReference>
<evidence type="ECO:0000256" key="1">
    <source>
        <dbReference type="ARBA" id="ARBA00004141"/>
    </source>
</evidence>
<feature type="transmembrane region" description="Helical" evidence="12">
    <location>
        <begin position="73"/>
        <end position="94"/>
    </location>
</feature>
<gene>
    <name evidence="13" type="ORF">SAMN05421543_105136</name>
</gene>
<evidence type="ECO:0000313" key="14">
    <source>
        <dbReference type="Proteomes" id="UP000183508"/>
    </source>
</evidence>
<proteinExistence type="inferred from homology"/>
<dbReference type="NCBIfam" id="TIGR01131">
    <property type="entry name" value="ATP_synt_6_or_A"/>
    <property type="match status" value="1"/>
</dbReference>
<feature type="transmembrane region" description="Helical" evidence="12">
    <location>
        <begin position="178"/>
        <end position="202"/>
    </location>
</feature>
<comment type="subcellular location">
    <subcellularLocation>
        <location evidence="11">Cell membrane</location>
        <topology evidence="11">Multi-pass membrane protein</topology>
    </subcellularLocation>
    <subcellularLocation>
        <location evidence="1">Membrane</location>
        <topology evidence="1">Multi-pass membrane protein</topology>
    </subcellularLocation>
</comment>
<keyword evidence="10" id="KW-0066">ATP synthesis</keyword>
<evidence type="ECO:0000256" key="12">
    <source>
        <dbReference type="SAM" id="Phobius"/>
    </source>
</evidence>
<evidence type="ECO:0000256" key="9">
    <source>
        <dbReference type="ARBA" id="ARBA00023136"/>
    </source>
</evidence>
<name>A0A1I7HW65_9BACL</name>
<sequence length="245" mass="28027">MPKHPMLFADHWYRIDLVTVFWTLVVGALVAIVLGVVARRLDMRSPRGLQNVMEWAIEFTRSMARDTMPSEQGVNFVLPFAFVTLVYLFVANWLGLIVTIEFEPGRDIPVLHMAEHVKYSLNNSPTENMNMTLGLAILVWLVSHGYGLRHPLRWLKQYRNPMAIIDEVTNPLTHGMRLFGNILAGEVLIEAILKMPMLFGWVPTGLPLLIIWLLYSMFVSTIQAYIFALLLTLYIGHKDFSVAHH</sequence>
<evidence type="ECO:0000256" key="7">
    <source>
        <dbReference type="ARBA" id="ARBA00022989"/>
    </source>
</evidence>
<evidence type="ECO:0000256" key="2">
    <source>
        <dbReference type="ARBA" id="ARBA00006810"/>
    </source>
</evidence>
<dbReference type="PANTHER" id="PTHR42823:SF3">
    <property type="entry name" value="ATP SYNTHASE SUBUNIT A, CHLOROPLASTIC"/>
    <property type="match status" value="1"/>
</dbReference>
<protein>
    <recommendedName>
        <fullName evidence="11">ATP synthase subunit a</fullName>
    </recommendedName>
</protein>
<dbReference type="InterPro" id="IPR045082">
    <property type="entry name" value="ATP_syn_F0_a_bact/chloroplast"/>
</dbReference>
<keyword evidence="8 11" id="KW-0406">Ion transport</keyword>
<keyword evidence="9 12" id="KW-0472">Membrane</keyword>
<keyword evidence="5 11" id="KW-0812">Transmembrane</keyword>
<feature type="transmembrane region" description="Helical" evidence="12">
    <location>
        <begin position="129"/>
        <end position="148"/>
    </location>
</feature>
<dbReference type="Pfam" id="PF00119">
    <property type="entry name" value="ATP-synt_A"/>
    <property type="match status" value="1"/>
</dbReference>
<evidence type="ECO:0000256" key="10">
    <source>
        <dbReference type="ARBA" id="ARBA00023310"/>
    </source>
</evidence>
<dbReference type="InterPro" id="IPR000568">
    <property type="entry name" value="ATP_synth_F0_asu"/>
</dbReference>
<evidence type="ECO:0000256" key="4">
    <source>
        <dbReference type="ARBA" id="ARBA00022547"/>
    </source>
</evidence>
<reference evidence="14" key="1">
    <citation type="submission" date="2016-10" db="EMBL/GenBank/DDBJ databases">
        <authorList>
            <person name="Varghese N."/>
        </authorList>
    </citation>
    <scope>NUCLEOTIDE SEQUENCE [LARGE SCALE GENOMIC DNA]</scope>
    <source>
        <strain evidence="14">DSM 17980</strain>
    </source>
</reference>
<evidence type="ECO:0000256" key="8">
    <source>
        <dbReference type="ARBA" id="ARBA00023065"/>
    </source>
</evidence>
<dbReference type="eggNOG" id="COG0356">
    <property type="taxonomic scope" value="Bacteria"/>
</dbReference>
<keyword evidence="4 11" id="KW-0138">CF(0)</keyword>
<feature type="transmembrane region" description="Helical" evidence="12">
    <location>
        <begin position="208"/>
        <end position="235"/>
    </location>
</feature>
<dbReference type="Proteomes" id="UP000183508">
    <property type="component" value="Unassembled WGS sequence"/>
</dbReference>
<dbReference type="RefSeq" id="WP_074950684.1">
    <property type="nucleotide sequence ID" value="NZ_FPBV01000005.1"/>
</dbReference>
<dbReference type="InterPro" id="IPR035908">
    <property type="entry name" value="F0_ATP_A_sf"/>
</dbReference>
<dbReference type="GO" id="GO:0042777">
    <property type="term" value="P:proton motive force-driven plasma membrane ATP synthesis"/>
    <property type="evidence" value="ECO:0007669"/>
    <property type="project" value="TreeGrafter"/>
</dbReference>
<comment type="function">
    <text evidence="11">Key component of the proton channel; it plays a direct role in the translocation of protons across the membrane.</text>
</comment>
<dbReference type="EMBL" id="FPBV01000005">
    <property type="protein sequence ID" value="SFU64972.1"/>
    <property type="molecule type" value="Genomic_DNA"/>
</dbReference>
<dbReference type="SUPFAM" id="SSF81336">
    <property type="entry name" value="F1F0 ATP synthase subunit A"/>
    <property type="match status" value="1"/>
</dbReference>
<keyword evidence="6 11" id="KW-0375">Hydrogen ion transport</keyword>
<dbReference type="AlphaFoldDB" id="A0A1I7HW65"/>
<dbReference type="PRINTS" id="PR00123">
    <property type="entry name" value="ATPASEA"/>
</dbReference>
<feature type="transmembrane region" description="Helical" evidence="12">
    <location>
        <begin position="20"/>
        <end position="38"/>
    </location>
</feature>